<reference evidence="3" key="1">
    <citation type="submission" date="2021-02" db="EMBL/GenBank/DDBJ databases">
        <authorList>
            <person name="Nowell W R."/>
        </authorList>
    </citation>
    <scope>NUCLEOTIDE SEQUENCE</scope>
    <source>
        <strain evidence="3">Ploen Becks lab</strain>
    </source>
</reference>
<proteinExistence type="predicted"/>
<protein>
    <submittedName>
        <fullName evidence="3">Uncharacterized protein</fullName>
    </submittedName>
</protein>
<dbReference type="Proteomes" id="UP000663879">
    <property type="component" value="Unassembled WGS sequence"/>
</dbReference>
<feature type="coiled-coil region" evidence="1">
    <location>
        <begin position="344"/>
        <end position="392"/>
    </location>
</feature>
<keyword evidence="4" id="KW-1185">Reference proteome</keyword>
<organism evidence="3 4">
    <name type="scientific">Brachionus calyciflorus</name>
    <dbReference type="NCBI Taxonomy" id="104777"/>
    <lineage>
        <taxon>Eukaryota</taxon>
        <taxon>Metazoa</taxon>
        <taxon>Spiralia</taxon>
        <taxon>Gnathifera</taxon>
        <taxon>Rotifera</taxon>
        <taxon>Eurotatoria</taxon>
        <taxon>Monogononta</taxon>
        <taxon>Pseudotrocha</taxon>
        <taxon>Ploima</taxon>
        <taxon>Brachionidae</taxon>
        <taxon>Brachionus</taxon>
    </lineage>
</organism>
<feature type="coiled-coil region" evidence="1">
    <location>
        <begin position="268"/>
        <end position="309"/>
    </location>
</feature>
<dbReference type="EMBL" id="CAJNOC010005964">
    <property type="protein sequence ID" value="CAF1066534.1"/>
    <property type="molecule type" value="Genomic_DNA"/>
</dbReference>
<keyword evidence="1" id="KW-0175">Coiled coil</keyword>
<evidence type="ECO:0000313" key="3">
    <source>
        <dbReference type="EMBL" id="CAF1066534.1"/>
    </source>
</evidence>
<dbReference type="AlphaFoldDB" id="A0A814LM23"/>
<feature type="non-terminal residue" evidence="3">
    <location>
        <position position="1"/>
    </location>
</feature>
<gene>
    <name evidence="3" type="ORF">OXX778_LOCUS19526</name>
</gene>
<accession>A0A814LM23</accession>
<sequence length="427" mass="49850">MSSTSNKNLKRQSEINSENEMIEDKEGLKIFVVSSSNHPKDFRENHLVALNENKKVIIKLADSPKNPKTSFGFLKNDEESMVVLDISDETKIESDDLNEEIRKTKENIIFNSSFEKIGKASKTLLKAVKSSINNIVDILYEKHLKIYSKNEKISYLTSSTPVHDRTRAEDFNLSDDEIELDKDPESVFLKAELNKVKGIVEQQKNESEETKKGFDEILNDKIKTLRFLESDNIMLQNCYQNKCQEVRNLMASYAQIEEDLFGQVNELKRNLEQRNLMYQKNMLEMENKLKESIKTIEENTEAYQKLQEELFISKKKCPLDKKCKSEGNILGRLTHQVIHNCPIRKQELEQLENLQRDNQLLLGQLERMKSDHKMLLENNKTDESVLEDLKRENDYSKDSNKMFLNQIIGLNEIIVEKNENVQDFKEK</sequence>
<feature type="region of interest" description="Disordered" evidence="2">
    <location>
        <begin position="1"/>
        <end position="20"/>
    </location>
</feature>
<comment type="caution">
    <text evidence="3">The sequence shown here is derived from an EMBL/GenBank/DDBJ whole genome shotgun (WGS) entry which is preliminary data.</text>
</comment>
<evidence type="ECO:0000313" key="4">
    <source>
        <dbReference type="Proteomes" id="UP000663879"/>
    </source>
</evidence>
<evidence type="ECO:0000256" key="1">
    <source>
        <dbReference type="SAM" id="Coils"/>
    </source>
</evidence>
<evidence type="ECO:0000256" key="2">
    <source>
        <dbReference type="SAM" id="MobiDB-lite"/>
    </source>
</evidence>
<name>A0A814LM23_9BILA</name>